<evidence type="ECO:0000256" key="5">
    <source>
        <dbReference type="ARBA" id="ARBA00023239"/>
    </source>
</evidence>
<dbReference type="AlphaFoldDB" id="A0A1F6URY8"/>
<protein>
    <recommendedName>
        <fullName evidence="10">Endolytic murein transglycosylase</fullName>
    </recommendedName>
</protein>
<keyword evidence="2 7" id="KW-0812">Transmembrane</keyword>
<accession>A0A1F6URY8</accession>
<dbReference type="Gene3D" id="3.30.1490.480">
    <property type="entry name" value="Endolytic murein transglycosylase"/>
    <property type="match status" value="1"/>
</dbReference>
<dbReference type="Proteomes" id="UP000177869">
    <property type="component" value="Unassembled WGS sequence"/>
</dbReference>
<evidence type="ECO:0000256" key="2">
    <source>
        <dbReference type="ARBA" id="ARBA00022692"/>
    </source>
</evidence>
<evidence type="ECO:0008006" key="10">
    <source>
        <dbReference type="Google" id="ProtNLM"/>
    </source>
</evidence>
<dbReference type="PANTHER" id="PTHR30518">
    <property type="entry name" value="ENDOLYTIC MUREIN TRANSGLYCOSYLASE"/>
    <property type="match status" value="1"/>
</dbReference>
<keyword evidence="6" id="KW-0961">Cell wall biogenesis/degradation</keyword>
<evidence type="ECO:0000256" key="4">
    <source>
        <dbReference type="ARBA" id="ARBA00023136"/>
    </source>
</evidence>
<sequence>MQNKNIFYTLSAVFFFAVFYFFFFSPPADFPSSNIFKIEQGKSLRNVSLQLKEGQIIRSRTAFEALAIIFGGEKSVISSDYFFETKLPVYEVARRISKGEHHIVQIKVTIPEGLKNIEVADIFDTKLIYFDKDKFLSSALRQEGKLFPDTYYFFVTDSETEVIKAMSENFEKKIAPIRPEILLSGQTEENIIIMASIIEREAKGDADREFISGILWKRVAIGMPLQADAAPETYDRADLSETPISNPGVEAIRAAIYPQSSSYLYYLHDQEGNIHYAKNFDEHKANKLRYLK</sequence>
<dbReference type="Pfam" id="PF02618">
    <property type="entry name" value="YceG"/>
    <property type="match status" value="2"/>
</dbReference>
<keyword evidence="3 7" id="KW-1133">Transmembrane helix</keyword>
<comment type="caution">
    <text evidence="8">The sequence shown here is derived from an EMBL/GenBank/DDBJ whole genome shotgun (WGS) entry which is preliminary data.</text>
</comment>
<keyword evidence="4 7" id="KW-0472">Membrane</keyword>
<name>A0A1F6URY8_9BACT</name>
<feature type="transmembrane region" description="Helical" evidence="7">
    <location>
        <begin position="6"/>
        <end position="24"/>
    </location>
</feature>
<keyword evidence="1" id="KW-1003">Cell membrane</keyword>
<evidence type="ECO:0000313" key="8">
    <source>
        <dbReference type="EMBL" id="OGI60111.1"/>
    </source>
</evidence>
<evidence type="ECO:0000256" key="3">
    <source>
        <dbReference type="ARBA" id="ARBA00022989"/>
    </source>
</evidence>
<keyword evidence="5" id="KW-0456">Lyase</keyword>
<organism evidence="8 9">
    <name type="scientific">Candidatus Nomurabacteria bacterium RIFCSPHIGHO2_01_FULL_38_19</name>
    <dbReference type="NCBI Taxonomy" id="1801732"/>
    <lineage>
        <taxon>Bacteria</taxon>
        <taxon>Candidatus Nomuraibacteriota</taxon>
    </lineage>
</organism>
<reference evidence="8 9" key="1">
    <citation type="journal article" date="2016" name="Nat. Commun.">
        <title>Thousands of microbial genomes shed light on interconnected biogeochemical processes in an aquifer system.</title>
        <authorList>
            <person name="Anantharaman K."/>
            <person name="Brown C.T."/>
            <person name="Hug L.A."/>
            <person name="Sharon I."/>
            <person name="Castelle C.J."/>
            <person name="Probst A.J."/>
            <person name="Thomas B.C."/>
            <person name="Singh A."/>
            <person name="Wilkins M.J."/>
            <person name="Karaoz U."/>
            <person name="Brodie E.L."/>
            <person name="Williams K.H."/>
            <person name="Hubbard S.S."/>
            <person name="Banfield J.F."/>
        </authorList>
    </citation>
    <scope>NUCLEOTIDE SEQUENCE [LARGE SCALE GENOMIC DNA]</scope>
</reference>
<evidence type="ECO:0000256" key="1">
    <source>
        <dbReference type="ARBA" id="ARBA00022475"/>
    </source>
</evidence>
<dbReference type="STRING" id="1801732.A2814_00915"/>
<evidence type="ECO:0000256" key="7">
    <source>
        <dbReference type="SAM" id="Phobius"/>
    </source>
</evidence>
<dbReference type="EMBL" id="MFTI01000017">
    <property type="protein sequence ID" value="OGI60111.1"/>
    <property type="molecule type" value="Genomic_DNA"/>
</dbReference>
<dbReference type="PANTHER" id="PTHR30518:SF2">
    <property type="entry name" value="ENDOLYTIC MUREIN TRANSGLYCOSYLASE"/>
    <property type="match status" value="1"/>
</dbReference>
<proteinExistence type="predicted"/>
<dbReference type="GO" id="GO:0071555">
    <property type="term" value="P:cell wall organization"/>
    <property type="evidence" value="ECO:0007669"/>
    <property type="project" value="UniProtKB-KW"/>
</dbReference>
<evidence type="ECO:0000313" key="9">
    <source>
        <dbReference type="Proteomes" id="UP000177869"/>
    </source>
</evidence>
<dbReference type="GO" id="GO:0016829">
    <property type="term" value="F:lyase activity"/>
    <property type="evidence" value="ECO:0007669"/>
    <property type="project" value="UniProtKB-KW"/>
</dbReference>
<dbReference type="InterPro" id="IPR003770">
    <property type="entry name" value="MLTG-like"/>
</dbReference>
<evidence type="ECO:0000256" key="6">
    <source>
        <dbReference type="ARBA" id="ARBA00023316"/>
    </source>
</evidence>
<gene>
    <name evidence="8" type="ORF">A2814_00915</name>
</gene>